<dbReference type="InterPro" id="IPR000477">
    <property type="entry name" value="RT_dom"/>
</dbReference>
<dbReference type="Pfam" id="PF00078">
    <property type="entry name" value="RVT_1"/>
    <property type="match status" value="1"/>
</dbReference>
<dbReference type="Pfam" id="PF25597">
    <property type="entry name" value="SH3_retrovirus"/>
    <property type="match status" value="1"/>
</dbReference>
<name>A0A8J5Z6K7_9ROSI</name>
<evidence type="ECO:0000256" key="7">
    <source>
        <dbReference type="ARBA" id="ARBA00022801"/>
    </source>
</evidence>
<dbReference type="Pfam" id="PF13976">
    <property type="entry name" value="gag_pre-integrs"/>
    <property type="match status" value="1"/>
</dbReference>
<dbReference type="InterPro" id="IPR036397">
    <property type="entry name" value="RNaseH_sf"/>
</dbReference>
<dbReference type="CDD" id="cd01647">
    <property type="entry name" value="RT_LTR"/>
    <property type="match status" value="1"/>
</dbReference>
<keyword evidence="8" id="KW-0695">RNA-directed DNA polymerase</keyword>
<dbReference type="PANTHER" id="PTHR37984:SF5">
    <property type="entry name" value="PROTEIN NYNRIN-LIKE"/>
    <property type="match status" value="1"/>
</dbReference>
<comment type="caution">
    <text evidence="11">The sequence shown here is derived from an EMBL/GenBank/DDBJ whole genome shotgun (WGS) entry which is preliminary data.</text>
</comment>
<dbReference type="OrthoDB" id="1692315at2759"/>
<organism evidence="11 12">
    <name type="scientific">Gossypium anomalum</name>
    <dbReference type="NCBI Taxonomy" id="47600"/>
    <lineage>
        <taxon>Eukaryota</taxon>
        <taxon>Viridiplantae</taxon>
        <taxon>Streptophyta</taxon>
        <taxon>Embryophyta</taxon>
        <taxon>Tracheophyta</taxon>
        <taxon>Spermatophyta</taxon>
        <taxon>Magnoliopsida</taxon>
        <taxon>eudicotyledons</taxon>
        <taxon>Gunneridae</taxon>
        <taxon>Pentapetalae</taxon>
        <taxon>rosids</taxon>
        <taxon>malvids</taxon>
        <taxon>Malvales</taxon>
        <taxon>Malvaceae</taxon>
        <taxon>Malvoideae</taxon>
        <taxon>Gossypium</taxon>
    </lineage>
</organism>
<dbReference type="Gene3D" id="2.40.70.10">
    <property type="entry name" value="Acid Proteases"/>
    <property type="match status" value="1"/>
</dbReference>
<dbReference type="InterPro" id="IPR025724">
    <property type="entry name" value="GAG-pre-integrase_dom"/>
</dbReference>
<evidence type="ECO:0000313" key="12">
    <source>
        <dbReference type="Proteomes" id="UP000701853"/>
    </source>
</evidence>
<evidence type="ECO:0000313" key="11">
    <source>
        <dbReference type="EMBL" id="KAG8482614.1"/>
    </source>
</evidence>
<feature type="region of interest" description="Disordered" evidence="9">
    <location>
        <begin position="195"/>
        <end position="238"/>
    </location>
</feature>
<dbReference type="InterPro" id="IPR043502">
    <property type="entry name" value="DNA/RNA_pol_sf"/>
</dbReference>
<gene>
    <name evidence="11" type="ORF">CXB51_024358</name>
</gene>
<dbReference type="PROSITE" id="PS50994">
    <property type="entry name" value="INTEGRASE"/>
    <property type="match status" value="1"/>
</dbReference>
<evidence type="ECO:0000256" key="3">
    <source>
        <dbReference type="ARBA" id="ARBA00022695"/>
    </source>
</evidence>
<dbReference type="CDD" id="cd09272">
    <property type="entry name" value="RNase_HI_RT_Ty1"/>
    <property type="match status" value="1"/>
</dbReference>
<dbReference type="PANTHER" id="PTHR37984">
    <property type="entry name" value="PROTEIN CBG26694"/>
    <property type="match status" value="1"/>
</dbReference>
<dbReference type="GO" id="GO:0004519">
    <property type="term" value="F:endonuclease activity"/>
    <property type="evidence" value="ECO:0007669"/>
    <property type="project" value="UniProtKB-KW"/>
</dbReference>
<dbReference type="Pfam" id="PF08284">
    <property type="entry name" value="RVP_2"/>
    <property type="match status" value="1"/>
</dbReference>
<evidence type="ECO:0000256" key="4">
    <source>
        <dbReference type="ARBA" id="ARBA00022722"/>
    </source>
</evidence>
<dbReference type="Gene3D" id="3.30.70.270">
    <property type="match status" value="3"/>
</dbReference>
<dbReference type="CDD" id="cd09274">
    <property type="entry name" value="RNase_HI_RT_Ty3"/>
    <property type="match status" value="1"/>
</dbReference>
<dbReference type="Gene3D" id="3.10.10.10">
    <property type="entry name" value="HIV Type 1 Reverse Transcriptase, subunit A, domain 1"/>
    <property type="match status" value="1"/>
</dbReference>
<evidence type="ECO:0000256" key="9">
    <source>
        <dbReference type="SAM" id="MobiDB-lite"/>
    </source>
</evidence>
<dbReference type="InterPro" id="IPR001584">
    <property type="entry name" value="Integrase_cat-core"/>
</dbReference>
<feature type="domain" description="Integrase catalytic" evidence="10">
    <location>
        <begin position="527"/>
        <end position="624"/>
    </location>
</feature>
<dbReference type="InterPro" id="IPR041373">
    <property type="entry name" value="RT_RNaseH"/>
</dbReference>
<dbReference type="Pfam" id="PF17917">
    <property type="entry name" value="RT_RNaseH"/>
    <property type="match status" value="1"/>
</dbReference>
<dbReference type="SUPFAM" id="SSF53098">
    <property type="entry name" value="Ribonuclease H-like"/>
    <property type="match status" value="1"/>
</dbReference>
<evidence type="ECO:0000256" key="6">
    <source>
        <dbReference type="ARBA" id="ARBA00022759"/>
    </source>
</evidence>
<keyword evidence="2" id="KW-0808">Transferase</keyword>
<dbReference type="EMBL" id="JAHUZN010000009">
    <property type="protein sequence ID" value="KAG8482614.1"/>
    <property type="molecule type" value="Genomic_DNA"/>
</dbReference>
<dbReference type="EC" id="2.7.7.49" evidence="1"/>
<dbReference type="Proteomes" id="UP000701853">
    <property type="component" value="Chromosome 9"/>
</dbReference>
<keyword evidence="5" id="KW-0645">Protease</keyword>
<dbReference type="InterPro" id="IPR054722">
    <property type="entry name" value="PolX-like_BBD"/>
</dbReference>
<dbReference type="InterPro" id="IPR013103">
    <property type="entry name" value="RVT_2"/>
</dbReference>
<keyword evidence="6" id="KW-0255">Endonuclease</keyword>
<dbReference type="GO" id="GO:0015074">
    <property type="term" value="P:DNA integration"/>
    <property type="evidence" value="ECO:0007669"/>
    <property type="project" value="InterPro"/>
</dbReference>
<protein>
    <recommendedName>
        <fullName evidence="1">RNA-directed DNA polymerase</fullName>
        <ecNumber evidence="1">2.7.7.49</ecNumber>
    </recommendedName>
</protein>
<keyword evidence="5" id="KW-0064">Aspartyl protease</keyword>
<dbReference type="SUPFAM" id="SSF56672">
    <property type="entry name" value="DNA/RNA polymerases"/>
    <property type="match status" value="2"/>
</dbReference>
<keyword evidence="7" id="KW-0378">Hydrolase</keyword>
<evidence type="ECO:0000259" key="10">
    <source>
        <dbReference type="PROSITE" id="PS50994"/>
    </source>
</evidence>
<evidence type="ECO:0000256" key="1">
    <source>
        <dbReference type="ARBA" id="ARBA00012493"/>
    </source>
</evidence>
<evidence type="ECO:0000256" key="2">
    <source>
        <dbReference type="ARBA" id="ARBA00022679"/>
    </source>
</evidence>
<feature type="compositionally biased region" description="Basic residues" evidence="9">
    <location>
        <begin position="221"/>
        <end position="233"/>
    </location>
</feature>
<reference evidence="11 12" key="1">
    <citation type="journal article" date="2021" name="bioRxiv">
        <title>The Gossypium anomalum genome as a resource for cotton improvement and evolutionary analysis of hybrid incompatibility.</title>
        <authorList>
            <person name="Grover C.E."/>
            <person name="Yuan D."/>
            <person name="Arick M.A."/>
            <person name="Miller E.R."/>
            <person name="Hu G."/>
            <person name="Peterson D.G."/>
            <person name="Wendel J.F."/>
            <person name="Udall J.A."/>
        </authorList>
    </citation>
    <scope>NUCLEOTIDE SEQUENCE [LARGE SCALE GENOMIC DNA]</scope>
    <source>
        <strain evidence="11">JFW-Udall</strain>
        <tissue evidence="11">Leaf</tissue>
    </source>
</reference>
<feature type="compositionally biased region" description="Basic and acidic residues" evidence="9">
    <location>
        <begin position="203"/>
        <end position="220"/>
    </location>
</feature>
<dbReference type="GO" id="GO:0003964">
    <property type="term" value="F:RNA-directed DNA polymerase activity"/>
    <property type="evidence" value="ECO:0007669"/>
    <property type="project" value="UniProtKB-KW"/>
</dbReference>
<dbReference type="GO" id="GO:0003676">
    <property type="term" value="F:nucleic acid binding"/>
    <property type="evidence" value="ECO:0007669"/>
    <property type="project" value="InterPro"/>
</dbReference>
<accession>A0A8J5Z6K7</accession>
<keyword evidence="12" id="KW-1185">Reference proteome</keyword>
<dbReference type="GO" id="GO:0004190">
    <property type="term" value="F:aspartic-type endopeptidase activity"/>
    <property type="evidence" value="ECO:0007669"/>
    <property type="project" value="UniProtKB-KW"/>
</dbReference>
<dbReference type="Gene3D" id="3.30.420.10">
    <property type="entry name" value="Ribonuclease H-like superfamily/Ribonuclease H"/>
    <property type="match status" value="1"/>
</dbReference>
<dbReference type="InterPro" id="IPR043128">
    <property type="entry name" value="Rev_trsase/Diguanyl_cyclase"/>
</dbReference>
<evidence type="ECO:0000256" key="5">
    <source>
        <dbReference type="ARBA" id="ARBA00022750"/>
    </source>
</evidence>
<dbReference type="InterPro" id="IPR057670">
    <property type="entry name" value="SH3_retrovirus"/>
</dbReference>
<keyword evidence="3" id="KW-0548">Nucleotidyltransferase</keyword>
<keyword evidence="4" id="KW-0540">Nuclease</keyword>
<dbReference type="CDD" id="cd00303">
    <property type="entry name" value="retropepsin_like"/>
    <property type="match status" value="1"/>
</dbReference>
<evidence type="ECO:0000256" key="8">
    <source>
        <dbReference type="ARBA" id="ARBA00022918"/>
    </source>
</evidence>
<dbReference type="Pfam" id="PF07727">
    <property type="entry name" value="RVT_2"/>
    <property type="match status" value="1"/>
</dbReference>
<sequence length="2080" mass="238305">MASLKYEIPLLDRNTRFALWQIKMQAVLAQMDLEDALLGIDKMPSTLTDEEKKRKDRKALTQLHLHLSNEILQDVMKEKTAAALWKRLEQICMSKTLTSKLHMKQRLYAHRLEEGASVHEHLTVFKEILSNLEAMEVQYDKEDLGLILLCSLPPSYSTFRDTILYSRESLTVDEVYDSLTSYDKMKHLVVKPDSQGEGLIVRGRQDRNTDDDRGRTQERNHRGKSKGRSKSSNRGKTCNFCKKKGHIKSECYKLQNKIKREAANQKGKQPENSGEADVVEDYSDGELLVASVNDSKVSEEWILDSGCTFHMSPNRDWFTTYETVSEGVVLMGNNASCKIAGVGTIKVKMFDGVVRTLSDVRYVPELKRNLISLSTLDSKGYRYTAESGVLKISKGSLVVMKGQRKTAKLYVLQGSTITGDAAVASSSLSDDDITKLWHMRLGHMSENGMVELSKRGLLDGQGICKLNFCEHCVFGKQKRVRFTRGIHNTKETLEKVWAFFLKQKSDVFSAFKSWKIMIEKQTGKQIKYLRTDNGLEFCSDEFNRLCKSEGIVRHLTVRHTPQQNGVAERMNRTIMEKVRCMLSNANLPKSFWAEAASTACFLINRSPSVAIEKKTPQEVWSGNPANYSDLKIFGCPAYAHVNNGKLEPRSIKCVFLGYKAGVKGYKLWCPENRKVVISRDVVFDETAMLPNLSLKDCSNKENQKQVEHQINTESTPQVSTKIENRVASSPQYSIAKNRTKREIKPPKKYAEADLVAYALNAAEDIDANQEPSNYSEAISCEDSEKWMFAMQEEMESLHKNKTWDLVKLPKGKKTVRCKWVFKKKEGTPGVEEPKYKARLVAKGYSQVPGVDFTDVFSPVVKHSSIRALLGIVAMHDLELEQLDVKTAFLHGELEEDIYMQQPEGFTVSEKEDYVCLLKKSLYGLKQSPRQWYKRFDSFMTSHDFKRSSFDSCVYFKKNNDGSFVYLLLYVDDMLIAAKDKGEIRKVKAQLSEEFEMKDLGPAKKILGMEILRDRKTSKLYLSQKGYIEKLLCRFNMLSAKPVSTPLAAHFRLSSTLSPQSDDEIEYMSHVPYSSAVGSLMYAMVCSRPDLSYAVSAVSRYMANPGKEHWKAVQWILRYLRGTIDVCLQFGRTEDGVIGYVDADFAGDLDRRRSLTGYVFTIGGCAISWKATLQTTVALSTTEAEYMAITEACKEAIWLKGLFSELNEDLQISTVFCDSQSAIFLTKDQMFHERTKHIDVRYHFVRDIIARGDIVVSKISTHENPADMMTKSLPITKFEHCLDLGKTERRLSFLKLSKFEYLRWLALGSLLLLLCQIHIRCVTKTKNSVNDESWKPWLSTSHGRVSGRVSRPYRVANDKSHSGMCQAMWATRARYLGRVNPHELPLPVFNSETGYEVLPDLNTDIRAKPRHHPHGMDFVRLNKPPVDKIQKQGAEEFHANIDDDPERVDFWLDNTIQRFDLPLVEDACLGGTEGEGDMGIFPRRVSKKHDFLRISKYARKCVLNEAIMCKRFEDRLNEDIRMFFSMLKLKEFVALVERAYKAEELTKEKRKAESEARDSRKIKSAPKESIVKLDGKASARTYAIRAHEEASFPDVITGTFSIHDVTVIALMDPGSTHSYICMKLVSIMSMLVESIKFVIEVSNSLGKYVLVDKLCKNCPLIIRFYCFPANLMLFPFDEYDVILGMDWLILGMDWLTAHDRCMRKGYKAYITFVLNTKESELKIELVSVVYKYPEVFLEELPGLPPIRKVKFGIDLVPGFARPSYSLWDAPVLFVKRKDGSMRLCIDYRQLIKVTIKNKYPLSRIDDLFDQLKGATVFSKLDLRSYYYQLRVKNSDVPKTAFQMRYGHYEFLVMPFGLTNAHAIFMDLMKWIFCPYLDKFVVTLRDKQLYAKFSKSEFWLREVRFLGHIVSGDGIRVDPSKILAIVDWNPQRNVFEVRSFLGLAGYYQRHHLYGEKCRVFIDHKSLKYLMTKKDLNLRQRRWLELIKDYELVIDYHPGKANVVVDALSRKSLFSLRAMNTQLTVSNDGSILAELRARPTFSKRSVKSRNVTVICKPREPNQVKAEHQVPSGLLQLVTVLEWK</sequence>
<proteinExistence type="predicted"/>
<dbReference type="InterPro" id="IPR050951">
    <property type="entry name" value="Retrovirus_Pol_polyprotein"/>
</dbReference>
<dbReference type="Pfam" id="PF22936">
    <property type="entry name" value="Pol_BBD"/>
    <property type="match status" value="1"/>
</dbReference>
<dbReference type="InterPro" id="IPR021109">
    <property type="entry name" value="Peptidase_aspartic_dom_sf"/>
</dbReference>
<dbReference type="InterPro" id="IPR012337">
    <property type="entry name" value="RNaseH-like_sf"/>
</dbReference>
<dbReference type="Pfam" id="PF14223">
    <property type="entry name" value="Retrotran_gag_2"/>
    <property type="match status" value="1"/>
</dbReference>